<protein>
    <recommendedName>
        <fullName evidence="5">L-threonine aldolase</fullName>
        <ecNumber evidence="5">4.1.2.48</ecNumber>
    </recommendedName>
</protein>
<dbReference type="PANTHER" id="PTHR48097">
    <property type="entry name" value="L-THREONINE ALDOLASE-RELATED"/>
    <property type="match status" value="1"/>
</dbReference>
<evidence type="ECO:0000256" key="4">
    <source>
        <dbReference type="ARBA" id="ARBA00022898"/>
    </source>
</evidence>
<comment type="catalytic activity">
    <reaction evidence="5">
        <text>L-threonine = acetaldehyde + glycine</text>
        <dbReference type="Rhea" id="RHEA:19625"/>
        <dbReference type="ChEBI" id="CHEBI:15343"/>
        <dbReference type="ChEBI" id="CHEBI:57305"/>
        <dbReference type="ChEBI" id="CHEBI:57926"/>
        <dbReference type="EC" id="4.1.2.48"/>
    </reaction>
</comment>
<gene>
    <name evidence="7" type="ORF">EDC65_2485</name>
</gene>
<comment type="subunit">
    <text evidence="3">Homotetramer.</text>
</comment>
<dbReference type="Gene3D" id="3.40.640.10">
    <property type="entry name" value="Type I PLP-dependent aspartate aminotransferase-like (Major domain)"/>
    <property type="match status" value="1"/>
</dbReference>
<dbReference type="PANTHER" id="PTHR48097:SF5">
    <property type="entry name" value="LOW SPECIFICITY L-THREONINE ALDOLASE"/>
    <property type="match status" value="1"/>
</dbReference>
<evidence type="ECO:0000256" key="1">
    <source>
        <dbReference type="ARBA" id="ARBA00001933"/>
    </source>
</evidence>
<dbReference type="EMBL" id="RJKX01000014">
    <property type="protein sequence ID" value="ROP90633.1"/>
    <property type="molecule type" value="Genomic_DNA"/>
</dbReference>
<dbReference type="InterPro" id="IPR015421">
    <property type="entry name" value="PyrdxlP-dep_Trfase_major"/>
</dbReference>
<evidence type="ECO:0000256" key="3">
    <source>
        <dbReference type="ARBA" id="ARBA00011881"/>
    </source>
</evidence>
<dbReference type="RefSeq" id="WP_123690040.1">
    <property type="nucleotide sequence ID" value="NZ_AP019700.1"/>
</dbReference>
<dbReference type="Pfam" id="PF01212">
    <property type="entry name" value="Beta_elim_lyase"/>
    <property type="match status" value="1"/>
</dbReference>
<dbReference type="AlphaFoldDB" id="A0A3N1L7M7"/>
<dbReference type="Gene3D" id="3.90.1150.10">
    <property type="entry name" value="Aspartate Aminotransferase, domain 1"/>
    <property type="match status" value="1"/>
</dbReference>
<reference evidence="7 8" key="1">
    <citation type="submission" date="2018-11" db="EMBL/GenBank/DDBJ databases">
        <title>Genomic Encyclopedia of Type Strains, Phase IV (KMG-IV): sequencing the most valuable type-strain genomes for metagenomic binning, comparative biology and taxonomic classification.</title>
        <authorList>
            <person name="Goeker M."/>
        </authorList>
    </citation>
    <scope>NUCLEOTIDE SEQUENCE [LARGE SCALE GENOMIC DNA]</scope>
    <source>
        <strain evidence="7 8">DSM 5900</strain>
    </source>
</reference>
<comment type="similarity">
    <text evidence="2 5">Belongs to the threonine aldolase family.</text>
</comment>
<dbReference type="InterPro" id="IPR015424">
    <property type="entry name" value="PyrdxlP-dep_Trfase"/>
</dbReference>
<evidence type="ECO:0000256" key="5">
    <source>
        <dbReference type="PIRNR" id="PIRNR038940"/>
    </source>
</evidence>
<dbReference type="GO" id="GO:0008732">
    <property type="term" value="F:L-allo-threonine aldolase activity"/>
    <property type="evidence" value="ECO:0007669"/>
    <property type="project" value="RHEA"/>
</dbReference>
<dbReference type="PIRSF" id="PIRSF038940">
    <property type="entry name" value="Low_specificity_LTA"/>
    <property type="match status" value="1"/>
</dbReference>
<evidence type="ECO:0000259" key="6">
    <source>
        <dbReference type="Pfam" id="PF01212"/>
    </source>
</evidence>
<feature type="domain" description="Aromatic amino acid beta-eliminating lyase/threonine aldolase" evidence="6">
    <location>
        <begin position="7"/>
        <end position="298"/>
    </location>
</feature>
<dbReference type="SUPFAM" id="SSF53383">
    <property type="entry name" value="PLP-dependent transferases"/>
    <property type="match status" value="1"/>
</dbReference>
<dbReference type="GO" id="GO:0006567">
    <property type="term" value="P:L-threonine catabolic process"/>
    <property type="evidence" value="ECO:0007669"/>
    <property type="project" value="UniProtKB-UniRule"/>
</dbReference>
<comment type="catalytic activity">
    <reaction evidence="5">
        <text>L-allo-threonine = acetaldehyde + glycine</text>
        <dbReference type="Rhea" id="RHEA:26209"/>
        <dbReference type="ChEBI" id="CHEBI:15343"/>
        <dbReference type="ChEBI" id="CHEBI:57305"/>
        <dbReference type="ChEBI" id="CHEBI:58585"/>
        <dbReference type="EC" id="4.1.2.48"/>
    </reaction>
</comment>
<evidence type="ECO:0000256" key="2">
    <source>
        <dbReference type="ARBA" id="ARBA00006966"/>
    </source>
</evidence>
<keyword evidence="5" id="KW-0456">Lyase</keyword>
<dbReference type="InterPro" id="IPR001597">
    <property type="entry name" value="ArAA_b-elim_lyase/Thr_aldolase"/>
</dbReference>
<name>A0A3N1L7M7_9PROT</name>
<keyword evidence="4 5" id="KW-0663">Pyridoxal phosphate</keyword>
<proteinExistence type="inferred from homology"/>
<evidence type="ECO:0000313" key="7">
    <source>
        <dbReference type="EMBL" id="ROP90633.1"/>
    </source>
</evidence>
<accession>A0A3N1L7M7</accession>
<organism evidence="7 8">
    <name type="scientific">Stella humosa</name>
    <dbReference type="NCBI Taxonomy" id="94"/>
    <lineage>
        <taxon>Bacteria</taxon>
        <taxon>Pseudomonadati</taxon>
        <taxon>Pseudomonadota</taxon>
        <taxon>Alphaproteobacteria</taxon>
        <taxon>Rhodospirillales</taxon>
        <taxon>Stellaceae</taxon>
        <taxon>Stella</taxon>
    </lineage>
</organism>
<dbReference type="InterPro" id="IPR026273">
    <property type="entry name" value="Low_specificity_L-TA_bact"/>
</dbReference>
<comment type="cofactor">
    <cofactor evidence="1 5">
        <name>pyridoxal 5'-phosphate</name>
        <dbReference type="ChEBI" id="CHEBI:597326"/>
    </cofactor>
</comment>
<keyword evidence="8" id="KW-1185">Reference proteome</keyword>
<dbReference type="EC" id="4.1.2.48" evidence="5"/>
<sequence length="355" mass="38078">MTTQPVDFRSDNTASVAPSIMEAIVAANRGTAPSYGNDETTRAVDRRLSDLFETEVRVFPVATGTAANAIALSAMTRPWGGIYCHETAHIQTSECGAFEAQSGGAKLQLLPGAQYRITADRLAKAIADAGVGQPHKPQPAGVSVTQATDLGTVYRLDELAAIGEVARANRLKMHMDGARFANALDTLGCTPAEMTWKIGVDVLSFGATKNGCMSCDAIVAFDPGIAHELVFRLRRAGHVWSKMRFASAQLLAYVEDGLYLQLAARANGLARRLSEGLAALPGVKLHVPVEANEVFVEMPDAVITRLEAERFLFARRGPKLIRLVCRHDGTEAEVDQMLAATRRLLPLAANVTALP</sequence>
<comment type="function">
    <text evidence="5">Catalyzes the cleavage of L-allo-threonine and L-threonine to glycine and acetaldehyde.</text>
</comment>
<comment type="caution">
    <text evidence="7">The sequence shown here is derived from an EMBL/GenBank/DDBJ whole genome shotgun (WGS) entry which is preliminary data.</text>
</comment>
<dbReference type="Proteomes" id="UP000278222">
    <property type="component" value="Unassembled WGS sequence"/>
</dbReference>
<dbReference type="InterPro" id="IPR015422">
    <property type="entry name" value="PyrdxlP-dep_Trfase_small"/>
</dbReference>
<evidence type="ECO:0000313" key="8">
    <source>
        <dbReference type="Proteomes" id="UP000278222"/>
    </source>
</evidence>
<dbReference type="OrthoDB" id="9774495at2"/>